<feature type="domain" description="GW" evidence="1">
    <location>
        <begin position="6"/>
        <end position="43"/>
    </location>
</feature>
<comment type="caution">
    <text evidence="2">The sequence shown here is derived from an EMBL/GenBank/DDBJ whole genome shotgun (WGS) entry which is preliminary data.</text>
</comment>
<accession>A0ABS4DG65</accession>
<dbReference type="Proteomes" id="UP001193081">
    <property type="component" value="Unassembled WGS sequence"/>
</dbReference>
<reference evidence="2 3" key="1">
    <citation type="submission" date="2021-03" db="EMBL/GenBank/DDBJ databases">
        <authorList>
            <person name="Grouzdev D.S."/>
        </authorList>
    </citation>
    <scope>NUCLEOTIDE SEQUENCE [LARGE SCALE GENOMIC DNA]</scope>
    <source>
        <strain evidence="2 3">M50-1</strain>
    </source>
</reference>
<dbReference type="InterPro" id="IPR025987">
    <property type="entry name" value="GW_dom"/>
</dbReference>
<keyword evidence="3" id="KW-1185">Reference proteome</keyword>
<evidence type="ECO:0000259" key="1">
    <source>
        <dbReference type="Pfam" id="PF13457"/>
    </source>
</evidence>
<organism evidence="2 3">
    <name type="scientific">Candidatus Chloroploca mongolica</name>
    <dbReference type="NCBI Taxonomy" id="2528176"/>
    <lineage>
        <taxon>Bacteria</taxon>
        <taxon>Bacillati</taxon>
        <taxon>Chloroflexota</taxon>
        <taxon>Chloroflexia</taxon>
        <taxon>Chloroflexales</taxon>
        <taxon>Chloroflexineae</taxon>
        <taxon>Oscillochloridaceae</taxon>
        <taxon>Candidatus Chloroploca</taxon>
    </lineage>
</organism>
<proteinExistence type="predicted"/>
<gene>
    <name evidence="2" type="ORF">EYB53_022080</name>
</gene>
<name>A0ABS4DG65_9CHLR</name>
<protein>
    <submittedName>
        <fullName evidence="2">SH3-like domain-containing protein</fullName>
    </submittedName>
</protein>
<evidence type="ECO:0000313" key="2">
    <source>
        <dbReference type="EMBL" id="MBP1468417.1"/>
    </source>
</evidence>
<dbReference type="Pfam" id="PF13457">
    <property type="entry name" value="GW"/>
    <property type="match status" value="1"/>
</dbReference>
<evidence type="ECO:0000313" key="3">
    <source>
        <dbReference type="Proteomes" id="UP001193081"/>
    </source>
</evidence>
<sequence length="46" mass="5488">MGTYTNGTRLRIINSDQVRRDSYTWIEVQIMDDQVIGWIVRSKIRC</sequence>
<dbReference type="EMBL" id="SIJK02000068">
    <property type="protein sequence ID" value="MBP1468417.1"/>
    <property type="molecule type" value="Genomic_DNA"/>
</dbReference>